<name>A0A1U7M988_TISCR</name>
<gene>
    <name evidence="1" type="ORF">TICRE_02810</name>
</gene>
<reference evidence="1 2" key="1">
    <citation type="submission" date="2016-02" db="EMBL/GenBank/DDBJ databases">
        <title>Genome sequence of Tissierella creatinophila DSM 6911.</title>
        <authorList>
            <person name="Poehlein A."/>
            <person name="Daniel R."/>
        </authorList>
    </citation>
    <scope>NUCLEOTIDE SEQUENCE [LARGE SCALE GENOMIC DNA]</scope>
    <source>
        <strain evidence="1 2">DSM 6911</strain>
    </source>
</reference>
<evidence type="ECO:0000313" key="2">
    <source>
        <dbReference type="Proteomes" id="UP000186112"/>
    </source>
</evidence>
<organism evidence="1 2">
    <name type="scientific">Tissierella creatinophila DSM 6911</name>
    <dbReference type="NCBI Taxonomy" id="1123403"/>
    <lineage>
        <taxon>Bacteria</taxon>
        <taxon>Bacillati</taxon>
        <taxon>Bacillota</taxon>
        <taxon>Tissierellia</taxon>
        <taxon>Tissierellales</taxon>
        <taxon>Tissierellaceae</taxon>
        <taxon>Tissierella</taxon>
    </lineage>
</organism>
<dbReference type="RefSeq" id="WP_075724369.1">
    <property type="nucleotide sequence ID" value="NZ_LTDM01000003.1"/>
</dbReference>
<sequence length="121" mass="13699">MSFRIQRGAIFPGQESIQNKPKADNGFENILKEKIGQKEELKLSSHAQKRLVERQIHLQKSDINKLTNAIDRLEEKGAKESLMIYKDMAFIASIKNRTIITAMGSTDLDIVTNIDSTIIVK</sequence>
<dbReference type="OrthoDB" id="165650at2"/>
<accession>A0A1U7M988</accession>
<dbReference type="AlphaFoldDB" id="A0A1U7M988"/>
<dbReference type="NCBIfam" id="TIGR02530">
    <property type="entry name" value="flg_new"/>
    <property type="match status" value="1"/>
</dbReference>
<evidence type="ECO:0000313" key="1">
    <source>
        <dbReference type="EMBL" id="OLS03768.1"/>
    </source>
</evidence>
<comment type="caution">
    <text evidence="1">The sequence shown here is derived from an EMBL/GenBank/DDBJ whole genome shotgun (WGS) entry which is preliminary data.</text>
</comment>
<dbReference type="InterPro" id="IPR013367">
    <property type="entry name" value="Flagellar_put"/>
</dbReference>
<proteinExistence type="predicted"/>
<protein>
    <recommendedName>
        <fullName evidence="3">Flagellar operon protein</fullName>
    </recommendedName>
</protein>
<keyword evidence="2" id="KW-1185">Reference proteome</keyword>
<dbReference type="EMBL" id="LTDM01000003">
    <property type="protein sequence ID" value="OLS03768.1"/>
    <property type="molecule type" value="Genomic_DNA"/>
</dbReference>
<dbReference type="Proteomes" id="UP000186112">
    <property type="component" value="Unassembled WGS sequence"/>
</dbReference>
<evidence type="ECO:0008006" key="3">
    <source>
        <dbReference type="Google" id="ProtNLM"/>
    </source>
</evidence>